<protein>
    <recommendedName>
        <fullName evidence="2">Cytochrome oxidase subunit I profile domain-containing protein</fullName>
    </recommendedName>
</protein>
<proteinExistence type="predicted"/>
<dbReference type="GO" id="GO:0022904">
    <property type="term" value="P:respiratory electron transport chain"/>
    <property type="evidence" value="ECO:0007669"/>
    <property type="project" value="TreeGrafter"/>
</dbReference>
<feature type="transmembrane region" description="Helical" evidence="1">
    <location>
        <begin position="35"/>
        <end position="58"/>
    </location>
</feature>
<accession>A0A382V151</accession>
<dbReference type="AlphaFoldDB" id="A0A382V151"/>
<dbReference type="PANTHER" id="PTHR10422">
    <property type="entry name" value="CYTOCHROME C OXIDASE SUBUNIT 1"/>
    <property type="match status" value="1"/>
</dbReference>
<name>A0A382V151_9ZZZZ</name>
<dbReference type="GO" id="GO:0009060">
    <property type="term" value="P:aerobic respiration"/>
    <property type="evidence" value="ECO:0007669"/>
    <property type="project" value="InterPro"/>
</dbReference>
<dbReference type="InterPro" id="IPR036927">
    <property type="entry name" value="Cyt_c_oxase-like_su1_sf"/>
</dbReference>
<dbReference type="SUPFAM" id="SSF81442">
    <property type="entry name" value="Cytochrome c oxidase subunit I-like"/>
    <property type="match status" value="1"/>
</dbReference>
<organism evidence="3">
    <name type="scientific">marine metagenome</name>
    <dbReference type="NCBI Taxonomy" id="408172"/>
    <lineage>
        <taxon>unclassified sequences</taxon>
        <taxon>metagenomes</taxon>
        <taxon>ecological metagenomes</taxon>
    </lineage>
</organism>
<gene>
    <name evidence="3" type="ORF">METZ01_LOCUS393076</name>
</gene>
<dbReference type="PANTHER" id="PTHR10422:SF18">
    <property type="entry name" value="CYTOCHROME C OXIDASE SUBUNIT 1"/>
    <property type="match status" value="1"/>
</dbReference>
<dbReference type="PRINTS" id="PR01165">
    <property type="entry name" value="CYCOXIDASEI"/>
</dbReference>
<dbReference type="GO" id="GO:0016020">
    <property type="term" value="C:membrane"/>
    <property type="evidence" value="ECO:0007669"/>
    <property type="project" value="InterPro"/>
</dbReference>
<dbReference type="GO" id="GO:0015990">
    <property type="term" value="P:electron transport coupled proton transport"/>
    <property type="evidence" value="ECO:0007669"/>
    <property type="project" value="TreeGrafter"/>
</dbReference>
<keyword evidence="1" id="KW-0472">Membrane</keyword>
<dbReference type="InterPro" id="IPR023616">
    <property type="entry name" value="Cyt_c_oxase-like_su1_dom"/>
</dbReference>
<evidence type="ECO:0000313" key="3">
    <source>
        <dbReference type="EMBL" id="SVD40222.1"/>
    </source>
</evidence>
<evidence type="ECO:0000256" key="1">
    <source>
        <dbReference type="SAM" id="Phobius"/>
    </source>
</evidence>
<dbReference type="InterPro" id="IPR000883">
    <property type="entry name" value="Cyt_C_Oxase_1"/>
</dbReference>
<dbReference type="Pfam" id="PF00115">
    <property type="entry name" value="COX1"/>
    <property type="match status" value="1"/>
</dbReference>
<dbReference type="EMBL" id="UINC01148380">
    <property type="protein sequence ID" value="SVD40222.1"/>
    <property type="molecule type" value="Genomic_DNA"/>
</dbReference>
<feature type="transmembrane region" description="Helical" evidence="1">
    <location>
        <begin position="119"/>
        <end position="136"/>
    </location>
</feature>
<feature type="non-terminal residue" evidence="3">
    <location>
        <position position="155"/>
    </location>
</feature>
<sequence>MSRVIEAHEGHTHHGPAKGLTRWLFTTNHKDIGTLYLWFSFLMLFIGGAMAMVIRAELFEPGLQIVQPEFFNQMNTNHGLIMVFGVIMPAFVGLANWMIPMQIGAPDMALPRLNNLSFWLLPMAFTVLISTLFMEAGGPNFGWTFYAPLSTTYAP</sequence>
<feature type="transmembrane region" description="Helical" evidence="1">
    <location>
        <begin position="79"/>
        <end position="99"/>
    </location>
</feature>
<reference evidence="3" key="1">
    <citation type="submission" date="2018-05" db="EMBL/GenBank/DDBJ databases">
        <authorList>
            <person name="Lanie J.A."/>
            <person name="Ng W.-L."/>
            <person name="Kazmierczak K.M."/>
            <person name="Andrzejewski T.M."/>
            <person name="Davidsen T.M."/>
            <person name="Wayne K.J."/>
            <person name="Tettelin H."/>
            <person name="Glass J.I."/>
            <person name="Rusch D."/>
            <person name="Podicherti R."/>
            <person name="Tsui H.-C.T."/>
            <person name="Winkler M.E."/>
        </authorList>
    </citation>
    <scope>NUCLEOTIDE SEQUENCE</scope>
</reference>
<keyword evidence="1" id="KW-1133">Transmembrane helix</keyword>
<dbReference type="Gene3D" id="1.20.210.10">
    <property type="entry name" value="Cytochrome c oxidase-like, subunit I domain"/>
    <property type="match status" value="1"/>
</dbReference>
<feature type="domain" description="Cytochrome oxidase subunit I profile" evidence="2">
    <location>
        <begin position="23"/>
        <end position="155"/>
    </location>
</feature>
<dbReference type="GO" id="GO:0004129">
    <property type="term" value="F:cytochrome-c oxidase activity"/>
    <property type="evidence" value="ECO:0007669"/>
    <property type="project" value="InterPro"/>
</dbReference>
<evidence type="ECO:0000259" key="2">
    <source>
        <dbReference type="PROSITE" id="PS50855"/>
    </source>
</evidence>
<keyword evidence="1" id="KW-0812">Transmembrane</keyword>
<dbReference type="GO" id="GO:0020037">
    <property type="term" value="F:heme binding"/>
    <property type="evidence" value="ECO:0007669"/>
    <property type="project" value="InterPro"/>
</dbReference>
<dbReference type="PROSITE" id="PS50855">
    <property type="entry name" value="COX1"/>
    <property type="match status" value="1"/>
</dbReference>